<evidence type="ECO:0000259" key="1">
    <source>
        <dbReference type="Pfam" id="PF00590"/>
    </source>
</evidence>
<dbReference type="InterPro" id="IPR036108">
    <property type="entry name" value="4pyrrol_syn_uPrphyn_synt_sf"/>
</dbReference>
<dbReference type="Pfam" id="PF00590">
    <property type="entry name" value="TP_methylase"/>
    <property type="match status" value="1"/>
</dbReference>
<dbReference type="PANTHER" id="PTHR40082:SF1">
    <property type="entry name" value="BLR5956 PROTEIN"/>
    <property type="match status" value="1"/>
</dbReference>
<name>A0A2T2WJ34_9FIRM</name>
<dbReference type="EMBL" id="PXYV01000020">
    <property type="protein sequence ID" value="PSR22251.1"/>
    <property type="molecule type" value="Genomic_DNA"/>
</dbReference>
<feature type="domain" description="Tetrapyrrole biosynthesis uroporphyrinogen III synthase" evidence="2">
    <location>
        <begin position="178"/>
        <end position="396"/>
    </location>
</feature>
<evidence type="ECO:0000313" key="4">
    <source>
        <dbReference type="Proteomes" id="UP000241848"/>
    </source>
</evidence>
<dbReference type="CDD" id="cd06578">
    <property type="entry name" value="HemD"/>
    <property type="match status" value="1"/>
</dbReference>
<dbReference type="InterPro" id="IPR003754">
    <property type="entry name" value="4pyrrol_synth_uPrphyn_synth"/>
</dbReference>
<dbReference type="GO" id="GO:0004852">
    <property type="term" value="F:uroporphyrinogen-III synthase activity"/>
    <property type="evidence" value="ECO:0007669"/>
    <property type="project" value="InterPro"/>
</dbReference>
<evidence type="ECO:0000313" key="3">
    <source>
        <dbReference type="EMBL" id="PSR22251.1"/>
    </source>
</evidence>
<dbReference type="Proteomes" id="UP000241848">
    <property type="component" value="Unassembled WGS sequence"/>
</dbReference>
<dbReference type="Gene3D" id="3.40.50.10090">
    <property type="match status" value="2"/>
</dbReference>
<dbReference type="GO" id="GO:0006780">
    <property type="term" value="P:uroporphyrinogen III biosynthetic process"/>
    <property type="evidence" value="ECO:0007669"/>
    <property type="project" value="InterPro"/>
</dbReference>
<comment type="caution">
    <text evidence="3">The sequence shown here is derived from an EMBL/GenBank/DDBJ whole genome shotgun (WGS) entry which is preliminary data.</text>
</comment>
<evidence type="ECO:0000259" key="2">
    <source>
        <dbReference type="Pfam" id="PF02602"/>
    </source>
</evidence>
<dbReference type="InterPro" id="IPR014777">
    <property type="entry name" value="4pyrrole_Mease_sub1"/>
</dbReference>
<dbReference type="AlphaFoldDB" id="A0A2T2WJ34"/>
<sequence length="415" mass="46949">MLTIVGGGPGAFEFLTTSALNALDRAEFIVLEPDMRTVLVDRRDWQDKVENADLRSLQDAARLSARQGVWLVPGSPSTFAPVRQWMESLDRSLLQYIRVESGIPIAVAQLDQRGLFLPPHLLQVLDGRGQPLIQWAQSCWTGPGLDQRIAWQEEKPLYGRRVILLRAGERSQRVVRWFKDWGAEVEQCPVFRLTDPVSYDVVDAAIRHLERYDWLVFTSVEAVQRWFDRLRQLQVDVRQIRARIATVGPETSLAVRERGLIPALMPHSEFSQEGLADAFHALPLRGVTVLFLGGQLNRQFLAEDLRGLGALVDEVTIYRNQPEPLSLSLHQGIRAESVDAILFTASSQVEYLWEQLSNEDRRHLANVPSFSIGPLTTRTLLHYGINPVAEASQPSLRILAELVHSYYHGRRSGEN</sequence>
<dbReference type="Pfam" id="PF02602">
    <property type="entry name" value="HEM4"/>
    <property type="match status" value="1"/>
</dbReference>
<feature type="domain" description="Tetrapyrrole methylase" evidence="1">
    <location>
        <begin position="1"/>
        <end position="92"/>
    </location>
</feature>
<gene>
    <name evidence="3" type="ORF">C7B45_07730</name>
</gene>
<dbReference type="SUPFAM" id="SSF53790">
    <property type="entry name" value="Tetrapyrrole methylase"/>
    <property type="match status" value="1"/>
</dbReference>
<dbReference type="InterPro" id="IPR039793">
    <property type="entry name" value="UROS/Hem4"/>
</dbReference>
<dbReference type="GO" id="GO:0008168">
    <property type="term" value="F:methyltransferase activity"/>
    <property type="evidence" value="ECO:0007669"/>
    <property type="project" value="InterPro"/>
</dbReference>
<reference evidence="3 4" key="1">
    <citation type="journal article" date="2014" name="BMC Genomics">
        <title>Comparison of environmental and isolate Sulfobacillus genomes reveals diverse carbon, sulfur, nitrogen, and hydrogen metabolisms.</title>
        <authorList>
            <person name="Justice N.B."/>
            <person name="Norman A."/>
            <person name="Brown C.T."/>
            <person name="Singh A."/>
            <person name="Thomas B.C."/>
            <person name="Banfield J.F."/>
        </authorList>
    </citation>
    <scope>NUCLEOTIDE SEQUENCE [LARGE SCALE GENOMIC DNA]</scope>
    <source>
        <strain evidence="3">AMDSBA3</strain>
    </source>
</reference>
<protein>
    <submittedName>
        <fullName evidence="3">Uncharacterized protein</fullName>
    </submittedName>
</protein>
<accession>A0A2T2WJ34</accession>
<dbReference type="Gene3D" id="3.40.1010.10">
    <property type="entry name" value="Cobalt-precorrin-4 Transmethylase, Domain 1"/>
    <property type="match status" value="1"/>
</dbReference>
<dbReference type="InterPro" id="IPR000878">
    <property type="entry name" value="4pyrrol_Mease"/>
</dbReference>
<dbReference type="SUPFAM" id="SSF69618">
    <property type="entry name" value="HemD-like"/>
    <property type="match status" value="1"/>
</dbReference>
<organism evidence="3 4">
    <name type="scientific">Sulfobacillus acidophilus</name>
    <dbReference type="NCBI Taxonomy" id="53633"/>
    <lineage>
        <taxon>Bacteria</taxon>
        <taxon>Bacillati</taxon>
        <taxon>Bacillota</taxon>
        <taxon>Clostridia</taxon>
        <taxon>Eubacteriales</taxon>
        <taxon>Clostridiales Family XVII. Incertae Sedis</taxon>
        <taxon>Sulfobacillus</taxon>
    </lineage>
</organism>
<dbReference type="InterPro" id="IPR035996">
    <property type="entry name" value="4pyrrol_Methylase_sf"/>
</dbReference>
<dbReference type="PANTHER" id="PTHR40082">
    <property type="entry name" value="BLR5956 PROTEIN"/>
    <property type="match status" value="1"/>
</dbReference>
<proteinExistence type="predicted"/>